<sequence>VYDSGATTDGGNIASTSLLSLKVSPGKAYIRGNEIEKTTSTFIDMPKARAFNTINAGIITYDVGNYLNITNVYGTPDISFISGETTPYKQISIYDTKTSTRGSASGTRIGVARTRTMEFSSGTAGDTSSVYKLYLFDFRPFTFLTLDGTPSPTLEVNHSNGGVQVKGVTSGATGWVFADGTSAGTVILTNVSGRFTTGEKITASDSSESDQIVETSGNADITIDTIVTKNVSEARQVHMTDDDSGQHFTADIVLDSVATTESFILLDATDSNGANAEDNIIAEVDKIPLGLNRGATGGTGSSLKQAQLKLAEKNIGLFKLNKETVKTLLTTNNSGASDTSYYLRRQFVTTANSVGVITLSAGANEVFVAHSEVDYTVSILTAGAGGTGNQGDIVSFSTGFSGGGSSTITVTNNAAFGNGAKIKVIATILKSSAAAKAKTVKLMKQCKVVSGTTDAYGTRPTDKTISLGRADVFEFAAVLDSEDTGTDAVAPILTIGTITGNFIKGERVIGSVSGAAGCIITTSSPISYVLKRALGHERGTTTQFVVTDIITGEASGAYATVSAVTTGSTNITERYELDTGQRDNYYDISRLVRKPGVGLPLGRLLILYHYMEHGTGDFFTVDSYTDVANQMTYEDIPTYTATKVDPDAPKPSGFYKLQDCFDIRPRAEDIAGADANTETVDEITGNSFDFYN</sequence>
<proteinExistence type="predicted"/>
<dbReference type="Proteomes" id="UP000523105">
    <property type="component" value="Unassembled WGS sequence"/>
</dbReference>
<organism evidence="1 2">
    <name type="scientific">Marine Group I thaumarchaeote</name>
    <dbReference type="NCBI Taxonomy" id="2511932"/>
    <lineage>
        <taxon>Archaea</taxon>
        <taxon>Nitrososphaerota</taxon>
        <taxon>Marine Group I</taxon>
    </lineage>
</organism>
<feature type="non-terminal residue" evidence="1">
    <location>
        <position position="1"/>
    </location>
</feature>
<evidence type="ECO:0000313" key="1">
    <source>
        <dbReference type="EMBL" id="NWJ44224.1"/>
    </source>
</evidence>
<dbReference type="EMBL" id="JACASV010000152">
    <property type="protein sequence ID" value="NWJ44224.1"/>
    <property type="molecule type" value="Genomic_DNA"/>
</dbReference>
<comment type="caution">
    <text evidence="1">The sequence shown here is derived from an EMBL/GenBank/DDBJ whole genome shotgun (WGS) entry which is preliminary data.</text>
</comment>
<reference evidence="1 2" key="1">
    <citation type="journal article" date="2019" name="Environ. Microbiol.">
        <title>Genomics insights into ecotype formation of ammonia-oxidizing archaea in the deep ocean.</title>
        <authorList>
            <person name="Wang Y."/>
            <person name="Huang J.M."/>
            <person name="Cui G.J."/>
            <person name="Nunoura T."/>
            <person name="Takaki Y."/>
            <person name="Li W.L."/>
            <person name="Li J."/>
            <person name="Gao Z.M."/>
            <person name="Takai K."/>
            <person name="Zhang A.Q."/>
            <person name="Stepanauskas R."/>
        </authorList>
    </citation>
    <scope>NUCLEOTIDE SEQUENCE [LARGE SCALE GENOMIC DNA]</scope>
    <source>
        <strain evidence="1 2">L15b</strain>
    </source>
</reference>
<evidence type="ECO:0000313" key="2">
    <source>
        <dbReference type="Proteomes" id="UP000523105"/>
    </source>
</evidence>
<name>A0A7K4MTK8_9ARCH</name>
<dbReference type="AlphaFoldDB" id="A0A7K4MTK8"/>
<protein>
    <submittedName>
        <fullName evidence="1">Uncharacterized protein</fullName>
    </submittedName>
</protein>
<gene>
    <name evidence="1" type="ORF">HX837_08520</name>
</gene>
<feature type="non-terminal residue" evidence="1">
    <location>
        <position position="692"/>
    </location>
</feature>
<accession>A0A7K4MTK8</accession>